<sequence>MTIDALSIVADAAVAAKKSEMTSTAAKERNIRAWQPVDIAGLLAAGLEDLETTVLARTDGFKLFYPGKVHSVFGESGSMKTWMALLAAVQEIQADHRVMYIDYEDSPNAVLRRLKLFGLTDEQLIGYFEYRHPNARIDDDVRASLKKTIEDSTEHPFTLVIIDAVTEIMAAHGWKTNHSEDVATFYADIGKWFADLGPAVVTIDHVSKAKEEGGNSQTGSQHKKAGIDGASYRIEPKEWGGKGRHGKSHIVNCKDRNGAVDADTPRNKVVGILNVKSNPITFAVEAWIDKPDAAVVTLAPATSVPTNSVSESVLRSMHRFAKKLQQTTLPNGFSKTELVNMADDVKTARAKKLAAVDILKAKGCLVESGNGSKLKVGVDYKSESDIWAEENGLG</sequence>
<dbReference type="Proteomes" id="UP000183585">
    <property type="component" value="Unassembled WGS sequence"/>
</dbReference>
<dbReference type="Gene3D" id="3.40.50.300">
    <property type="entry name" value="P-loop containing nucleotide triphosphate hydrolases"/>
    <property type="match status" value="1"/>
</dbReference>
<keyword evidence="2" id="KW-1185">Reference proteome</keyword>
<reference evidence="2" key="1">
    <citation type="submission" date="2016-06" db="EMBL/GenBank/DDBJ databases">
        <authorList>
            <person name="Varghese N."/>
            <person name="Submissions Spin"/>
        </authorList>
    </citation>
    <scope>NUCLEOTIDE SEQUENCE [LARGE SCALE GENOMIC DNA]</scope>
    <source>
        <strain evidence="2">DSM 43168</strain>
    </source>
</reference>
<evidence type="ECO:0000313" key="2">
    <source>
        <dbReference type="Proteomes" id="UP000183585"/>
    </source>
</evidence>
<proteinExistence type="predicted"/>
<name>A0A1C5AMC6_9ACTN</name>
<dbReference type="SUPFAM" id="SSF52540">
    <property type="entry name" value="P-loop containing nucleoside triphosphate hydrolases"/>
    <property type="match status" value="1"/>
</dbReference>
<gene>
    <name evidence="1" type="ORF">GA0070563_114179</name>
</gene>
<dbReference type="RefSeq" id="WP_074477678.1">
    <property type="nucleotide sequence ID" value="NZ_FMCT01000014.1"/>
</dbReference>
<dbReference type="AlphaFoldDB" id="A0A1C5AMC6"/>
<organism evidence="1 2">
    <name type="scientific">Micromonospora carbonacea</name>
    <dbReference type="NCBI Taxonomy" id="47853"/>
    <lineage>
        <taxon>Bacteria</taxon>
        <taxon>Bacillati</taxon>
        <taxon>Actinomycetota</taxon>
        <taxon>Actinomycetes</taxon>
        <taxon>Micromonosporales</taxon>
        <taxon>Micromonosporaceae</taxon>
        <taxon>Micromonospora</taxon>
    </lineage>
</organism>
<evidence type="ECO:0000313" key="1">
    <source>
        <dbReference type="EMBL" id="SCF46385.1"/>
    </source>
</evidence>
<dbReference type="InterPro" id="IPR027417">
    <property type="entry name" value="P-loop_NTPase"/>
</dbReference>
<accession>A0A1C5AMC6</accession>
<dbReference type="EMBL" id="FMCT01000014">
    <property type="protein sequence ID" value="SCF46385.1"/>
    <property type="molecule type" value="Genomic_DNA"/>
</dbReference>
<protein>
    <submittedName>
        <fullName evidence="1">AAA domain-containing protein</fullName>
    </submittedName>
</protein>
<dbReference type="Pfam" id="PF13481">
    <property type="entry name" value="AAA_25"/>
    <property type="match status" value="1"/>
</dbReference>